<keyword evidence="3" id="KW-1185">Reference proteome</keyword>
<dbReference type="GO" id="GO:0003824">
    <property type="term" value="F:catalytic activity"/>
    <property type="evidence" value="ECO:0007669"/>
    <property type="project" value="InterPro"/>
</dbReference>
<dbReference type="Pfam" id="PF14529">
    <property type="entry name" value="Exo_endo_phos_2"/>
    <property type="match status" value="1"/>
</dbReference>
<dbReference type="InterPro" id="IPR005135">
    <property type="entry name" value="Endo/exonuclease/phosphatase"/>
</dbReference>
<feature type="domain" description="Endonuclease/exonuclease/phosphatase" evidence="1">
    <location>
        <begin position="87"/>
        <end position="200"/>
    </location>
</feature>
<dbReference type="Proteomes" id="UP000015354">
    <property type="component" value="Unassembled WGS sequence"/>
</dbReference>
<dbReference type="Gene3D" id="3.60.10.10">
    <property type="entry name" value="Endonuclease/exonuclease/phosphatase"/>
    <property type="match status" value="1"/>
</dbReference>
<accession>S9W2E8</accession>
<evidence type="ECO:0000313" key="3">
    <source>
        <dbReference type="Proteomes" id="UP000015354"/>
    </source>
</evidence>
<dbReference type="EMBL" id="ATMH01004276">
    <property type="protein sequence ID" value="EPY30020.1"/>
    <property type="molecule type" value="Genomic_DNA"/>
</dbReference>
<reference evidence="2 3" key="1">
    <citation type="journal article" date="2013" name="PLoS ONE">
        <title>Predicting the Proteins of Angomonas deanei, Strigomonas culicis and Their Respective Endosymbionts Reveals New Aspects of the Trypanosomatidae Family.</title>
        <authorList>
            <person name="Motta M.C."/>
            <person name="Martins A.C."/>
            <person name="de Souza S.S."/>
            <person name="Catta-Preta C.M."/>
            <person name="Silva R."/>
            <person name="Klein C.C."/>
            <person name="de Almeida L.G."/>
            <person name="de Lima Cunha O."/>
            <person name="Ciapina L.P."/>
            <person name="Brocchi M."/>
            <person name="Colabardini A.C."/>
            <person name="de Araujo Lima B."/>
            <person name="Machado C.R."/>
            <person name="de Almeida Soares C.M."/>
            <person name="Probst C.M."/>
            <person name="de Menezes C.B."/>
            <person name="Thompson C.E."/>
            <person name="Bartholomeu D.C."/>
            <person name="Gradia D.F."/>
            <person name="Pavoni D.P."/>
            <person name="Grisard E.C."/>
            <person name="Fantinatti-Garboggini F."/>
            <person name="Marchini F.K."/>
            <person name="Rodrigues-Luiz G.F."/>
            <person name="Wagner G."/>
            <person name="Goldman G.H."/>
            <person name="Fietto J.L."/>
            <person name="Elias M.C."/>
            <person name="Goldman M.H."/>
            <person name="Sagot M.F."/>
            <person name="Pereira M."/>
            <person name="Stoco P.H."/>
            <person name="de Mendonca-Neto R.P."/>
            <person name="Teixeira S.M."/>
            <person name="Maciel T.E."/>
            <person name="de Oliveira Mendes T.A."/>
            <person name="Urmenyi T.P."/>
            <person name="de Souza W."/>
            <person name="Schenkman S."/>
            <person name="de Vasconcelos A.T."/>
        </authorList>
    </citation>
    <scope>NUCLEOTIDE SEQUENCE [LARGE SCALE GENOMIC DNA]</scope>
</reference>
<name>S9W2E8_9TRYP</name>
<proteinExistence type="predicted"/>
<gene>
    <name evidence="2" type="ORF">STCU_04276</name>
</gene>
<comment type="caution">
    <text evidence="2">The sequence shown here is derived from an EMBL/GenBank/DDBJ whole genome shotgun (WGS) entry which is preliminary data.</text>
</comment>
<dbReference type="OrthoDB" id="248774at2759"/>
<dbReference type="SUPFAM" id="SSF56219">
    <property type="entry name" value="DNase I-like"/>
    <property type="match status" value="1"/>
</dbReference>
<evidence type="ECO:0000259" key="1">
    <source>
        <dbReference type="Pfam" id="PF14529"/>
    </source>
</evidence>
<organism evidence="2 3">
    <name type="scientific">Strigomonas culicis</name>
    <dbReference type="NCBI Taxonomy" id="28005"/>
    <lineage>
        <taxon>Eukaryota</taxon>
        <taxon>Discoba</taxon>
        <taxon>Euglenozoa</taxon>
        <taxon>Kinetoplastea</taxon>
        <taxon>Metakinetoplastina</taxon>
        <taxon>Trypanosomatida</taxon>
        <taxon>Trypanosomatidae</taxon>
        <taxon>Strigomonadinae</taxon>
        <taxon>Strigomonas</taxon>
    </lineage>
</organism>
<dbReference type="InterPro" id="IPR036691">
    <property type="entry name" value="Endo/exonu/phosph_ase_sf"/>
</dbReference>
<sequence length="488" mass="55189">MSLTQMNLDIILLQEVSHSKYNKNSKIIKAQGYNIISTPRDEGIQGGGTAVMYRSNLQGLIRADVIPFKSEGIEATIVHFQADAGFLYVASVYIPQPGNRSFLTSLPSLLAKVADAPCLFCGDFNLHHPAWNAACNEPFDYAEAFLSMVSSQRFVLNNVPNIYTRYSNRDKAVLDLTFTRELTIDNWDAVATPDSDHHIITFALSLPHGEGQEHNRQKQVDRVKYFRWKRAEWAKYQQYIEEHLPEPPCGRSSQAPPHRTVHESSAIFEDILRQAVRAACPCGSLRHKANEWPDELARLHEETTQAKIRYIRTETDADRDAFDRLNQVRRTAIAEFLDKKYQKRINSLQPGEALDWKMLKHCLTPSTATINQIALRGEKPSRSRKGAANMLARTFMPAKAPQRPPRFNTTSLSITNNQVFQDTTSTIFSHTTNSSFSSTSQQSLHHDNSSSFYTAFSDNNTFSSSSFHTCISKSSVHSSRTTSSFLRF</sequence>
<dbReference type="AlphaFoldDB" id="S9W2E8"/>
<protein>
    <recommendedName>
        <fullName evidence="1">Endonuclease/exonuclease/phosphatase domain-containing protein</fullName>
    </recommendedName>
</protein>
<evidence type="ECO:0000313" key="2">
    <source>
        <dbReference type="EMBL" id="EPY30020.1"/>
    </source>
</evidence>